<evidence type="ECO:0000256" key="1">
    <source>
        <dbReference type="SAM" id="MobiDB-lite"/>
    </source>
</evidence>
<comment type="caution">
    <text evidence="3">The sequence shown here is derived from an EMBL/GenBank/DDBJ whole genome shotgun (WGS) entry which is preliminary data.</text>
</comment>
<dbReference type="AlphaFoldDB" id="A0AAV5ALS0"/>
<organism evidence="3 4">
    <name type="scientific">Clathrus columnatus</name>
    <dbReference type="NCBI Taxonomy" id="1419009"/>
    <lineage>
        <taxon>Eukaryota</taxon>
        <taxon>Fungi</taxon>
        <taxon>Dikarya</taxon>
        <taxon>Basidiomycota</taxon>
        <taxon>Agaricomycotina</taxon>
        <taxon>Agaricomycetes</taxon>
        <taxon>Phallomycetidae</taxon>
        <taxon>Phallales</taxon>
        <taxon>Clathraceae</taxon>
        <taxon>Clathrus</taxon>
    </lineage>
</organism>
<evidence type="ECO:0000313" key="4">
    <source>
        <dbReference type="Proteomes" id="UP001050691"/>
    </source>
</evidence>
<keyword evidence="4" id="KW-1185">Reference proteome</keyword>
<proteinExistence type="predicted"/>
<feature type="transmembrane region" description="Helical" evidence="2">
    <location>
        <begin position="74"/>
        <end position="94"/>
    </location>
</feature>
<feature type="region of interest" description="Disordered" evidence="1">
    <location>
        <begin position="226"/>
        <end position="252"/>
    </location>
</feature>
<sequence>MVHLAIELPVFSQSIFWDCAVKLCFVVSLGANVWSRPDCRHMYYWEPVGALISTVLSQMILGTRVYVIYRRSKWIAALLITVLSIEIGIGGFSVSTTGLPPVPPGPPGMKPPCGSVIGPPGWYIAFWAMPIFYDALAFFVSSLTAWKAYEFWLQDISTPLFTVIWRDGVLYFFAIFTMNVANIIIFVTVPKSLRPINLTPTLIFEIVLSCRLLLNLRGMNEKISSSNVYQKPTPGPTRSDPSTSRGSKGRVGLSFDRGTVVEAFEMSRPQPIQIHTPRSGSLETFSTRDKYLRADQILDIHR</sequence>
<feature type="transmembrane region" description="Helical" evidence="2">
    <location>
        <begin position="169"/>
        <end position="189"/>
    </location>
</feature>
<feature type="transmembrane region" description="Helical" evidence="2">
    <location>
        <begin position="124"/>
        <end position="149"/>
    </location>
</feature>
<reference evidence="3" key="1">
    <citation type="submission" date="2021-10" db="EMBL/GenBank/DDBJ databases">
        <title>De novo Genome Assembly of Clathrus columnatus (Basidiomycota, Fungi) Using Illumina and Nanopore Sequence Data.</title>
        <authorList>
            <person name="Ogiso-Tanaka E."/>
            <person name="Itagaki H."/>
            <person name="Hosoya T."/>
            <person name="Hosaka K."/>
        </authorList>
    </citation>
    <scope>NUCLEOTIDE SEQUENCE</scope>
    <source>
        <strain evidence="3">MO-923</strain>
    </source>
</reference>
<gene>
    <name evidence="3" type="ORF">Clacol_008331</name>
</gene>
<dbReference type="EMBL" id="BPWL01000009">
    <property type="protein sequence ID" value="GJJ14074.1"/>
    <property type="molecule type" value="Genomic_DNA"/>
</dbReference>
<evidence type="ECO:0000256" key="2">
    <source>
        <dbReference type="SAM" id="Phobius"/>
    </source>
</evidence>
<keyword evidence="2" id="KW-0812">Transmembrane</keyword>
<protein>
    <submittedName>
        <fullName evidence="3">Uncharacterized protein</fullName>
    </submittedName>
</protein>
<keyword evidence="2" id="KW-1133">Transmembrane helix</keyword>
<name>A0AAV5ALS0_9AGAM</name>
<evidence type="ECO:0000313" key="3">
    <source>
        <dbReference type="EMBL" id="GJJ14074.1"/>
    </source>
</evidence>
<accession>A0AAV5ALS0</accession>
<dbReference type="Proteomes" id="UP001050691">
    <property type="component" value="Unassembled WGS sequence"/>
</dbReference>
<keyword evidence="2" id="KW-0472">Membrane</keyword>